<name>C4G906_9FIRM</name>
<dbReference type="eggNOG" id="COG1511">
    <property type="taxonomic scope" value="Bacteria"/>
</dbReference>
<feature type="region of interest" description="Disordered" evidence="1">
    <location>
        <begin position="166"/>
        <end position="206"/>
    </location>
</feature>
<evidence type="ECO:0000313" key="3">
    <source>
        <dbReference type="EMBL" id="EEP29103.1"/>
    </source>
</evidence>
<gene>
    <name evidence="3" type="ORF">GCWU000342_00456</name>
</gene>
<feature type="compositionally biased region" description="Basic and acidic residues" evidence="1">
    <location>
        <begin position="166"/>
        <end position="184"/>
    </location>
</feature>
<accession>C4G906</accession>
<keyword evidence="2" id="KW-0812">Transmembrane</keyword>
<dbReference type="Proteomes" id="UP000003494">
    <property type="component" value="Unassembled WGS sequence"/>
</dbReference>
<protein>
    <submittedName>
        <fullName evidence="3">Uncharacterized protein</fullName>
    </submittedName>
</protein>
<sequence>MKDYEKFYYEYISELRDKHEANVSRIRLGIRINLILPLAFLILSFTIGGSRFIFLMLWIVSLFGIAAYLIFVEYTDFELQQKLIDLEDREDGEPESLIEGKYLEPHLESLQEKVGYIAEAKNRKMEQLVEVKNKAIGRKGKKTAERGQEKEEEVLVTVDEVISSREDQKNFLREKSGAAEEKGGGAKGQKNGQTKEKAPTKEESHA</sequence>
<dbReference type="STRING" id="626523.GCWU000342_00456"/>
<proteinExistence type="predicted"/>
<organism evidence="3 4">
    <name type="scientific">Shuttleworthella satelles DSM 14600</name>
    <dbReference type="NCBI Taxonomy" id="626523"/>
    <lineage>
        <taxon>Bacteria</taxon>
        <taxon>Bacillati</taxon>
        <taxon>Bacillota</taxon>
        <taxon>Clostridia</taxon>
        <taxon>Lachnospirales</taxon>
        <taxon>Lachnospiraceae</taxon>
        <taxon>Shuttleworthella</taxon>
    </lineage>
</organism>
<comment type="caution">
    <text evidence="3">The sequence shown here is derived from an EMBL/GenBank/DDBJ whole genome shotgun (WGS) entry which is preliminary data.</text>
</comment>
<dbReference type="EMBL" id="ACIP02000001">
    <property type="protein sequence ID" value="EEP29103.1"/>
    <property type="molecule type" value="Genomic_DNA"/>
</dbReference>
<evidence type="ECO:0000256" key="1">
    <source>
        <dbReference type="SAM" id="MobiDB-lite"/>
    </source>
</evidence>
<keyword evidence="2" id="KW-1133">Transmembrane helix</keyword>
<dbReference type="RefSeq" id="WP_006905491.1">
    <property type="nucleotide sequence ID" value="NZ_GG665866.1"/>
</dbReference>
<reference evidence="3" key="1">
    <citation type="submission" date="2009-04" db="EMBL/GenBank/DDBJ databases">
        <authorList>
            <person name="Weinstock G."/>
            <person name="Sodergren E."/>
            <person name="Clifton S."/>
            <person name="Fulton L."/>
            <person name="Fulton B."/>
            <person name="Courtney L."/>
            <person name="Fronick C."/>
            <person name="Harrison M."/>
            <person name="Strong C."/>
            <person name="Farmer C."/>
            <person name="Delahaunty K."/>
            <person name="Markovic C."/>
            <person name="Hall O."/>
            <person name="Minx P."/>
            <person name="Tomlinson C."/>
            <person name="Mitreva M."/>
            <person name="Nelson J."/>
            <person name="Hou S."/>
            <person name="Wollam A."/>
            <person name="Pepin K.H."/>
            <person name="Johnson M."/>
            <person name="Bhonagiri V."/>
            <person name="Nash W.E."/>
            <person name="Warren W."/>
            <person name="Chinwalla A."/>
            <person name="Mardis E.R."/>
            <person name="Wilson R.K."/>
        </authorList>
    </citation>
    <scope>NUCLEOTIDE SEQUENCE [LARGE SCALE GENOMIC DNA]</scope>
    <source>
        <strain evidence="3">DSM 14600</strain>
    </source>
</reference>
<feature type="transmembrane region" description="Helical" evidence="2">
    <location>
        <begin position="28"/>
        <end position="47"/>
    </location>
</feature>
<keyword evidence="2" id="KW-0472">Membrane</keyword>
<feature type="transmembrane region" description="Helical" evidence="2">
    <location>
        <begin position="53"/>
        <end position="72"/>
    </location>
</feature>
<evidence type="ECO:0000256" key="2">
    <source>
        <dbReference type="SAM" id="Phobius"/>
    </source>
</evidence>
<keyword evidence="4" id="KW-1185">Reference proteome</keyword>
<dbReference type="HOGENOM" id="CLU_1331187_0_0_9"/>
<feature type="compositionally biased region" description="Basic and acidic residues" evidence="1">
    <location>
        <begin position="193"/>
        <end position="206"/>
    </location>
</feature>
<dbReference type="AlphaFoldDB" id="C4G906"/>
<evidence type="ECO:0000313" key="4">
    <source>
        <dbReference type="Proteomes" id="UP000003494"/>
    </source>
</evidence>